<proteinExistence type="predicted"/>
<evidence type="ECO:0000313" key="5">
    <source>
        <dbReference type="Proteomes" id="UP000501107"/>
    </source>
</evidence>
<evidence type="ECO:0000313" key="4">
    <source>
        <dbReference type="Proteomes" id="UP000031876"/>
    </source>
</evidence>
<dbReference type="Proteomes" id="UP000031876">
    <property type="component" value="Plasmid 2"/>
</dbReference>
<reference evidence="1 4" key="1">
    <citation type="journal article" date="2015" name="Genome Announc.">
        <title>Complete genome sequences for 35 biothreat assay-relevant bacillus species.</title>
        <authorList>
            <person name="Johnson S.L."/>
            <person name="Daligault H.E."/>
            <person name="Davenport K.W."/>
            <person name="Jaissle J."/>
            <person name="Frey K.G."/>
            <person name="Ladner J.T."/>
            <person name="Broomall S.M."/>
            <person name="Bishop-Lilly K.A."/>
            <person name="Bruce D.C."/>
            <person name="Gibbons H.S."/>
            <person name="Coyne S.R."/>
            <person name="Lo C.C."/>
            <person name="Meincke L."/>
            <person name="Munk A.C."/>
            <person name="Koroleva G.I."/>
            <person name="Rosenzweig C.N."/>
            <person name="Palacios G.F."/>
            <person name="Redden C.L."/>
            <person name="Minogue T.D."/>
            <person name="Chain P.S."/>
        </authorList>
    </citation>
    <scope>NUCLEOTIDE SEQUENCE [LARGE SCALE GENOMIC DNA]</scope>
    <source>
        <strain evidence="1 4">HD1011</strain>
        <plasmid evidence="1 4">2</plasmid>
    </source>
</reference>
<reference evidence="3 5" key="3">
    <citation type="submission" date="2020-05" db="EMBL/GenBank/DDBJ databases">
        <title>FDA dAtabase for Regulatory Grade micrObial Sequences (FDA-ARGOS): Supporting development and validation of Infectious Disease Dx tests.</title>
        <authorList>
            <person name="Nelson B."/>
            <person name="Plummer A."/>
            <person name="Tallon L."/>
            <person name="Sadzewicz L."/>
            <person name="Zhao X."/>
            <person name="Vavikolanu K."/>
            <person name="Mehta A."/>
            <person name="Aluvathingal J."/>
            <person name="Nadendla S."/>
            <person name="Myers T."/>
            <person name="Yan Y."/>
            <person name="Sichtig H."/>
        </authorList>
    </citation>
    <scope>NUCLEOTIDE SEQUENCE [LARGE SCALE GENOMIC DNA]</scope>
    <source>
        <strain evidence="3 5">FDAARGOS_795</strain>
        <plasmid evidence="3 5">unnamed3</plasmid>
    </source>
</reference>
<dbReference type="AlphaFoldDB" id="A0A0B5N7Y6"/>
<geneLocation type="plasmid" evidence="3 5">
    <name>unnamed3</name>
</geneLocation>
<gene>
    <name evidence="1" type="ORF">BF38_5951</name>
    <name evidence="2" type="ORF">FO599_01165</name>
    <name evidence="3" type="ORF">FOC89_01135</name>
</gene>
<keyword evidence="3" id="KW-0614">Plasmid</keyword>
<evidence type="ECO:0000313" key="1">
    <source>
        <dbReference type="EMBL" id="AJG73874.1"/>
    </source>
</evidence>
<reference evidence="2" key="2">
    <citation type="submission" date="2019-07" db="EMBL/GenBank/DDBJ databases">
        <title>Phylogenomic Reclassification of ATCC Bacillus Strains and Various Taxa within the Genus Bacillus.</title>
        <authorList>
            <person name="Riojas M.A."/>
            <person name="Frank A.M."/>
            <person name="Fenn S.L."/>
            <person name="King S.P."/>
            <person name="Brower S.M."/>
            <person name="Hazbon M.H."/>
        </authorList>
    </citation>
    <scope>NUCLEOTIDE SEQUENCE</scope>
    <source>
        <strain evidence="2">ATCC 35646</strain>
    </source>
</reference>
<dbReference type="EMBL" id="CP053979">
    <property type="protein sequence ID" value="QKH22621.1"/>
    <property type="molecule type" value="Genomic_DNA"/>
</dbReference>
<evidence type="ECO:0000313" key="2">
    <source>
        <dbReference type="EMBL" id="MDR4174741.1"/>
    </source>
</evidence>
<protein>
    <submittedName>
        <fullName evidence="3">Uncharacterized protein</fullName>
    </submittedName>
</protein>
<dbReference type="Proteomes" id="UP000501107">
    <property type="component" value="Plasmid unnamed3"/>
</dbReference>
<sequence>MNLSKEDVLKLVNELSNKDAKVAFYLKRVGGDFNKLPQIRQIGILHKLGIKREIISTQTFKNKEGKRISEEDFMLFVQSLAEVNGLVASHLEVAVDYFDIPLHVRKEIENELNIHATQVKSIKYKR</sequence>
<dbReference type="EMBL" id="CP009334">
    <property type="protein sequence ID" value="AJG73874.1"/>
    <property type="molecule type" value="Genomic_DNA"/>
</dbReference>
<dbReference type="EMBL" id="VKQN01000001">
    <property type="protein sequence ID" value="MDR4174741.1"/>
    <property type="molecule type" value="Genomic_DNA"/>
</dbReference>
<dbReference type="KEGG" id="btw:BF38_5951"/>
<dbReference type="Proteomes" id="UP001181533">
    <property type="component" value="Unassembled WGS sequence"/>
</dbReference>
<dbReference type="RefSeq" id="WP_001054054.1">
    <property type="nucleotide sequence ID" value="NZ_CP009334.1"/>
</dbReference>
<accession>A0A0B5N7Y6</accession>
<organism evidence="3 5">
    <name type="scientific">Bacillus thuringiensis</name>
    <dbReference type="NCBI Taxonomy" id="1428"/>
    <lineage>
        <taxon>Bacteria</taxon>
        <taxon>Bacillati</taxon>
        <taxon>Bacillota</taxon>
        <taxon>Bacilli</taxon>
        <taxon>Bacillales</taxon>
        <taxon>Bacillaceae</taxon>
        <taxon>Bacillus</taxon>
        <taxon>Bacillus cereus group</taxon>
    </lineage>
</organism>
<geneLocation type="plasmid" evidence="1 4">
    <name>2</name>
</geneLocation>
<evidence type="ECO:0000313" key="3">
    <source>
        <dbReference type="EMBL" id="QKH22621.1"/>
    </source>
</evidence>
<name>A0A0B5N7Y6_BACTU</name>